<gene>
    <name evidence="5" type="ORF">RD792_002215</name>
</gene>
<comment type="caution">
    <text evidence="5">The sequence shown here is derived from an EMBL/GenBank/DDBJ whole genome shotgun (WGS) entry which is preliminary data.</text>
</comment>
<dbReference type="InterPro" id="IPR011990">
    <property type="entry name" value="TPR-like_helical_dom_sf"/>
</dbReference>
<dbReference type="Pfam" id="PF01535">
    <property type="entry name" value="PPR"/>
    <property type="match status" value="7"/>
</dbReference>
<sequence>MATSLLSFHLQIEKPNNVSQYQIFPAKIQVLASTLKQNHNRRPKIATTAITRKQRRSGRVKQSLEDCNTSSTGKLLSFLNSGCLNDALQVFDKMNKSNTFIWNLTIRGLTDSGYFQEALEVYCRMQIEGIREDKFTFPFVIKACTAVFGSDEAKKVHSRIIKLGFYEDIYVCNALIIMYAKVGSIENSEKIFDRMLVRDVVSWNSMISGYVSSRDGLSSLMCFQKMQVLGIRPDRFSLVRLIGGCALEQNLLSGKEVFAQVIRNGREFNLMIQSSLIDMFGKCGEVNYAERFFNRISQKNLVVWNAMIGAYSMNHESLKTFSSLKKMQEDDNLRPDIITLINLLPSCSKLGALGLGKEIHGRAIKNDKFPHLVLETSLIDMYGKCGSLILAEFVFFQMKQKNIISWNAMITAYVQNSYNKEAIDTFKNLKNGPSVPDETTFASILPAYAEIALPKEGKQIHGYISKLGISLNTFISNAMIHMYAKCGDLLSARKLFDSMLFKDVVAWNTIIMAYGIHGFGVCSISLFTEMLNEGYEPNRSTFVSLLSSCSISGNWDEGWKYFNSMRRDYGLDPGIEHYGCMLDLLGRFGNFDCAKRFIEEMPLKPTSRIWGSLLAASRHYRNIEVAELAADRIFSLDNDNTGCCVLLSNMYADVGRWDDVARVRDLMKNRGLEKTTGCSIVECNGKTYKFTNKNRLKIESDIIFQVLDIISRKIGDDQDNYNVYTFKPSVLLKRRAKSPIFHSVRLAICFGLISTSVGDPVLVRMNTRICENCHKATKKISKMANREIIVGDSKIYHHFKNGCCSCGDYWR</sequence>
<reference evidence="5 6" key="1">
    <citation type="journal article" date="2023" name="bioRxiv">
        <title>Genome report: Whole genome sequence and annotation of Penstemon davidsonii.</title>
        <authorList>
            <person name="Ostevik K.L."/>
            <person name="Alabady M."/>
            <person name="Zhang M."/>
            <person name="Rausher M.D."/>
        </authorList>
    </citation>
    <scope>NUCLEOTIDE SEQUENCE [LARGE SCALE GENOMIC DNA]</scope>
    <source>
        <strain evidence="5">DNT005</strain>
        <tissue evidence="5">Whole leaf</tissue>
    </source>
</reference>
<feature type="repeat" description="PPR" evidence="3">
    <location>
        <begin position="402"/>
        <end position="436"/>
    </location>
</feature>
<dbReference type="EMBL" id="JAYDYQ010001087">
    <property type="protein sequence ID" value="KAK4491465.1"/>
    <property type="molecule type" value="Genomic_DNA"/>
</dbReference>
<dbReference type="InterPro" id="IPR046848">
    <property type="entry name" value="E_motif"/>
</dbReference>
<feature type="domain" description="DYW" evidence="4">
    <location>
        <begin position="741"/>
        <end position="810"/>
    </location>
</feature>
<name>A0ABR0DQG1_9LAMI</name>
<dbReference type="Gene3D" id="1.25.40.10">
    <property type="entry name" value="Tetratricopeptide repeat domain"/>
    <property type="match status" value="6"/>
</dbReference>
<evidence type="ECO:0000256" key="3">
    <source>
        <dbReference type="PROSITE-ProRule" id="PRU00708"/>
    </source>
</evidence>
<proteinExistence type="inferred from homology"/>
<accession>A0ABR0DQG1</accession>
<feature type="repeat" description="PPR" evidence="3">
    <location>
        <begin position="98"/>
        <end position="132"/>
    </location>
</feature>
<dbReference type="Proteomes" id="UP001291926">
    <property type="component" value="Unassembled WGS sequence"/>
</dbReference>
<protein>
    <recommendedName>
        <fullName evidence="4">DYW domain-containing protein</fullName>
    </recommendedName>
</protein>
<dbReference type="Pfam" id="PF13041">
    <property type="entry name" value="PPR_2"/>
    <property type="match status" value="2"/>
</dbReference>
<feature type="repeat" description="PPR" evidence="3">
    <location>
        <begin position="199"/>
        <end position="233"/>
    </location>
</feature>
<evidence type="ECO:0000259" key="4">
    <source>
        <dbReference type="Pfam" id="PF14432"/>
    </source>
</evidence>
<feature type="repeat" description="PPR" evidence="3">
    <location>
        <begin position="503"/>
        <end position="537"/>
    </location>
</feature>
<evidence type="ECO:0000313" key="5">
    <source>
        <dbReference type="EMBL" id="KAK4491465.1"/>
    </source>
</evidence>
<dbReference type="Pfam" id="PF20431">
    <property type="entry name" value="E_motif"/>
    <property type="match status" value="1"/>
</dbReference>
<keyword evidence="6" id="KW-1185">Reference proteome</keyword>
<dbReference type="Pfam" id="PF14432">
    <property type="entry name" value="DYW_deaminase"/>
    <property type="match status" value="1"/>
</dbReference>
<feature type="repeat" description="PPR" evidence="3">
    <location>
        <begin position="538"/>
        <end position="568"/>
    </location>
</feature>
<dbReference type="InterPro" id="IPR046960">
    <property type="entry name" value="PPR_At4g14850-like_plant"/>
</dbReference>
<dbReference type="InterPro" id="IPR002885">
    <property type="entry name" value="PPR_rpt"/>
</dbReference>
<dbReference type="PANTHER" id="PTHR47926">
    <property type="entry name" value="PENTATRICOPEPTIDE REPEAT-CONTAINING PROTEIN"/>
    <property type="match status" value="1"/>
</dbReference>
<dbReference type="PANTHER" id="PTHR47926:SF452">
    <property type="entry name" value="PENTATRICOPEPTIDE REPEAT-CONTAINING PROTEIN"/>
    <property type="match status" value="1"/>
</dbReference>
<dbReference type="PROSITE" id="PS51375">
    <property type="entry name" value="PPR"/>
    <property type="match status" value="7"/>
</dbReference>
<comment type="similarity">
    <text evidence="1">Belongs to the PPR family. PCMP-H subfamily.</text>
</comment>
<evidence type="ECO:0000313" key="6">
    <source>
        <dbReference type="Proteomes" id="UP001291926"/>
    </source>
</evidence>
<feature type="repeat" description="PPR" evidence="3">
    <location>
        <begin position="168"/>
        <end position="198"/>
    </location>
</feature>
<keyword evidence="2" id="KW-0677">Repeat</keyword>
<organism evidence="5 6">
    <name type="scientific">Penstemon davidsonii</name>
    <dbReference type="NCBI Taxonomy" id="160366"/>
    <lineage>
        <taxon>Eukaryota</taxon>
        <taxon>Viridiplantae</taxon>
        <taxon>Streptophyta</taxon>
        <taxon>Embryophyta</taxon>
        <taxon>Tracheophyta</taxon>
        <taxon>Spermatophyta</taxon>
        <taxon>Magnoliopsida</taxon>
        <taxon>eudicotyledons</taxon>
        <taxon>Gunneridae</taxon>
        <taxon>Pentapetalae</taxon>
        <taxon>asterids</taxon>
        <taxon>lamiids</taxon>
        <taxon>Lamiales</taxon>
        <taxon>Plantaginaceae</taxon>
        <taxon>Cheloneae</taxon>
        <taxon>Penstemon</taxon>
    </lineage>
</organism>
<evidence type="ECO:0000256" key="2">
    <source>
        <dbReference type="ARBA" id="ARBA00022737"/>
    </source>
</evidence>
<dbReference type="NCBIfam" id="TIGR00756">
    <property type="entry name" value="PPR"/>
    <property type="match status" value="4"/>
</dbReference>
<feature type="repeat" description="PPR" evidence="3">
    <location>
        <begin position="472"/>
        <end position="502"/>
    </location>
</feature>
<evidence type="ECO:0000256" key="1">
    <source>
        <dbReference type="ARBA" id="ARBA00006643"/>
    </source>
</evidence>
<dbReference type="InterPro" id="IPR032867">
    <property type="entry name" value="DYW_dom"/>
</dbReference>